<feature type="domain" description="DNA-binding protein H-NS-like C-terminal" evidence="5">
    <location>
        <begin position="58"/>
        <end position="97"/>
    </location>
</feature>
<evidence type="ECO:0000256" key="3">
    <source>
        <dbReference type="ARBA" id="ARBA00022490"/>
    </source>
</evidence>
<comment type="similarity">
    <text evidence="2">Belongs to the histone-like protein H-NS family.</text>
</comment>
<dbReference type="GO" id="GO:0003677">
    <property type="term" value="F:DNA binding"/>
    <property type="evidence" value="ECO:0007669"/>
    <property type="project" value="UniProtKB-KW"/>
</dbReference>
<evidence type="ECO:0000256" key="4">
    <source>
        <dbReference type="ARBA" id="ARBA00023125"/>
    </source>
</evidence>
<keyword evidence="4 6" id="KW-0238">DNA-binding</keyword>
<evidence type="ECO:0000256" key="2">
    <source>
        <dbReference type="ARBA" id="ARBA00010610"/>
    </source>
</evidence>
<comment type="caution">
    <text evidence="6">The sequence shown here is derived from an EMBL/GenBank/DDBJ whole genome shotgun (WGS) entry which is preliminary data.</text>
</comment>
<organism evidence="6 7">
    <name type="scientific">Burkholderia ubonensis</name>
    <dbReference type="NCBI Taxonomy" id="101571"/>
    <lineage>
        <taxon>Bacteria</taxon>
        <taxon>Pseudomonadati</taxon>
        <taxon>Pseudomonadota</taxon>
        <taxon>Betaproteobacteria</taxon>
        <taxon>Burkholderiales</taxon>
        <taxon>Burkholderiaceae</taxon>
        <taxon>Burkholderia</taxon>
        <taxon>Burkholderia cepacia complex</taxon>
    </lineage>
</organism>
<reference evidence="6 7" key="1">
    <citation type="submission" date="2015-11" db="EMBL/GenBank/DDBJ databases">
        <title>Expanding the genomic diversity of Burkholderia species for the development of highly accurate diagnostics.</title>
        <authorList>
            <person name="Sahl J."/>
            <person name="Keim P."/>
            <person name="Wagner D."/>
        </authorList>
    </citation>
    <scope>NUCLEOTIDE SEQUENCE [LARGE SCALE GENOMIC DNA]</scope>
    <source>
        <strain evidence="6 7">RF32-BP4</strain>
    </source>
</reference>
<comment type="subcellular location">
    <subcellularLocation>
        <location evidence="1">Cytoplasm</location>
        <location evidence="1">Nucleoid</location>
    </subcellularLocation>
</comment>
<evidence type="ECO:0000313" key="6">
    <source>
        <dbReference type="EMBL" id="KUZ85104.1"/>
    </source>
</evidence>
<dbReference type="AlphaFoldDB" id="A0A102KLX1"/>
<proteinExistence type="inferred from homology"/>
<dbReference type="Gene3D" id="4.10.430.30">
    <property type="match status" value="1"/>
</dbReference>
<dbReference type="SMART" id="SM00528">
    <property type="entry name" value="HNS"/>
    <property type="match status" value="1"/>
</dbReference>
<dbReference type="Proteomes" id="UP000065521">
    <property type="component" value="Unassembled WGS sequence"/>
</dbReference>
<name>A0A102KLX1_9BURK</name>
<dbReference type="PANTHER" id="PTHR38097:SF2">
    <property type="entry name" value="DNA-BINDING PROTEIN STPA"/>
    <property type="match status" value="1"/>
</dbReference>
<dbReference type="Pfam" id="PF00816">
    <property type="entry name" value="Histone_HNS"/>
    <property type="match status" value="1"/>
</dbReference>
<gene>
    <name evidence="6" type="ORF">WI38_25455</name>
</gene>
<evidence type="ECO:0000259" key="5">
    <source>
        <dbReference type="SMART" id="SM00528"/>
    </source>
</evidence>
<dbReference type="PANTHER" id="PTHR38097">
    <property type="match status" value="1"/>
</dbReference>
<dbReference type="RefSeq" id="WP_059636240.1">
    <property type="nucleotide sequence ID" value="NZ_JBGRUR010000003.1"/>
</dbReference>
<evidence type="ECO:0000313" key="7">
    <source>
        <dbReference type="Proteomes" id="UP000065521"/>
    </source>
</evidence>
<dbReference type="SUPFAM" id="SSF81273">
    <property type="entry name" value="H-NS histone-like proteins"/>
    <property type="match status" value="1"/>
</dbReference>
<accession>A0A102KLX1</accession>
<dbReference type="EMBL" id="LOTN01000053">
    <property type="protein sequence ID" value="KUZ85104.1"/>
    <property type="molecule type" value="Genomic_DNA"/>
</dbReference>
<sequence length="101" mass="11691">MPTYDDLKARIQTLQAQAALAREKEVQHALEEIQKAIAEFDLKPEDLFDGIQRRSRRIRRRAPAIAKYRDPASGAVWSGRGREPRWIAGRDRMMFLIRAST</sequence>
<protein>
    <submittedName>
        <fullName evidence="6">DNA-binding protein</fullName>
    </submittedName>
</protein>
<evidence type="ECO:0000256" key="1">
    <source>
        <dbReference type="ARBA" id="ARBA00004453"/>
    </source>
</evidence>
<dbReference type="InterPro" id="IPR027444">
    <property type="entry name" value="H-NS_C_dom"/>
</dbReference>
<dbReference type="GO" id="GO:0009295">
    <property type="term" value="C:nucleoid"/>
    <property type="evidence" value="ECO:0007669"/>
    <property type="project" value="UniProtKB-SubCell"/>
</dbReference>
<keyword evidence="3" id="KW-0963">Cytoplasm</keyword>